<evidence type="ECO:0000313" key="10">
    <source>
        <dbReference type="Proteomes" id="UP001279410"/>
    </source>
</evidence>
<evidence type="ECO:0000256" key="5">
    <source>
        <dbReference type="ARBA" id="ARBA00023242"/>
    </source>
</evidence>
<evidence type="ECO:0000313" key="9">
    <source>
        <dbReference type="EMBL" id="GLD70878.1"/>
    </source>
</evidence>
<dbReference type="InterPro" id="IPR013087">
    <property type="entry name" value="Znf_C2H2_type"/>
</dbReference>
<dbReference type="Pfam" id="PF00096">
    <property type="entry name" value="zf-C2H2"/>
    <property type="match status" value="1"/>
</dbReference>
<dbReference type="PROSITE" id="PS50157">
    <property type="entry name" value="ZINC_FINGER_C2H2_2"/>
    <property type="match status" value="1"/>
</dbReference>
<comment type="caution">
    <text evidence="9">The sequence shown here is derived from an EMBL/GenBank/DDBJ whole genome shotgun (WGS) entry which is preliminary data.</text>
</comment>
<dbReference type="Proteomes" id="UP001279410">
    <property type="component" value="Unassembled WGS sequence"/>
</dbReference>
<dbReference type="EMBL" id="BRZM01000458">
    <property type="protein sequence ID" value="GLD70878.1"/>
    <property type="molecule type" value="Genomic_DNA"/>
</dbReference>
<gene>
    <name evidence="9" type="ORF">AKAME5_002219700</name>
</gene>
<keyword evidence="2" id="KW-0677">Repeat</keyword>
<feature type="region of interest" description="Disordered" evidence="7">
    <location>
        <begin position="42"/>
        <end position="88"/>
    </location>
</feature>
<dbReference type="InterPro" id="IPR050527">
    <property type="entry name" value="Snail/Krueppel_Znf"/>
</dbReference>
<dbReference type="GO" id="GO:0000981">
    <property type="term" value="F:DNA-binding transcription factor activity, RNA polymerase II-specific"/>
    <property type="evidence" value="ECO:0007669"/>
    <property type="project" value="TreeGrafter"/>
</dbReference>
<keyword evidence="10" id="KW-1185">Reference proteome</keyword>
<dbReference type="PANTHER" id="PTHR24388">
    <property type="entry name" value="ZINC FINGER PROTEIN"/>
    <property type="match status" value="1"/>
</dbReference>
<dbReference type="AlphaFoldDB" id="A0AAD3RIY4"/>
<dbReference type="InterPro" id="IPR036236">
    <property type="entry name" value="Znf_C2H2_sf"/>
</dbReference>
<evidence type="ECO:0000256" key="1">
    <source>
        <dbReference type="ARBA" id="ARBA00022723"/>
    </source>
</evidence>
<dbReference type="GO" id="GO:0008270">
    <property type="term" value="F:zinc ion binding"/>
    <property type="evidence" value="ECO:0007669"/>
    <property type="project" value="UniProtKB-KW"/>
</dbReference>
<keyword evidence="4" id="KW-0862">Zinc</keyword>
<keyword evidence="5" id="KW-0539">Nucleus</keyword>
<reference evidence="9" key="1">
    <citation type="submission" date="2022-08" db="EMBL/GenBank/DDBJ databases">
        <title>Genome sequencing of akame (Lates japonicus).</title>
        <authorList>
            <person name="Hashiguchi Y."/>
            <person name="Takahashi H."/>
        </authorList>
    </citation>
    <scope>NUCLEOTIDE SEQUENCE</scope>
    <source>
        <strain evidence="9">Kochi</strain>
    </source>
</reference>
<keyword evidence="3 6" id="KW-0863">Zinc-finger</keyword>
<name>A0AAD3RIY4_LATJO</name>
<feature type="domain" description="C2H2-type" evidence="8">
    <location>
        <begin position="202"/>
        <end position="229"/>
    </location>
</feature>
<evidence type="ECO:0000256" key="2">
    <source>
        <dbReference type="ARBA" id="ARBA00022737"/>
    </source>
</evidence>
<evidence type="ECO:0000259" key="8">
    <source>
        <dbReference type="PROSITE" id="PS50157"/>
    </source>
</evidence>
<dbReference type="Gene3D" id="3.30.160.60">
    <property type="entry name" value="Classic Zinc Finger"/>
    <property type="match status" value="1"/>
</dbReference>
<keyword evidence="1" id="KW-0479">Metal-binding</keyword>
<evidence type="ECO:0000256" key="4">
    <source>
        <dbReference type="ARBA" id="ARBA00022833"/>
    </source>
</evidence>
<evidence type="ECO:0000256" key="6">
    <source>
        <dbReference type="PROSITE-ProRule" id="PRU00042"/>
    </source>
</evidence>
<dbReference type="PROSITE" id="PS00028">
    <property type="entry name" value="ZINC_FINGER_C2H2_1"/>
    <property type="match status" value="1"/>
</dbReference>
<proteinExistence type="predicted"/>
<sequence>MQQEVFRDFGGWSWCPSQLPLLFSSPPLSLVALDTLQASSPLHGSRKIEGPHKPLRSLGAASQPEEEEEEGEAEQSEMKARPPPSRSTCGCIAAAVPSAAATVAKCSSTARDCNPTRPPARCRAYPPTAWALLSVQPKEEPLEEERVEGGVIVGETDISKARPGKKARSLLARIQGDDAAATELVAGDESHFVKVVDGNVIYFCSVCVRSYMTLSSLKRHSNVHSWRRKYPCHYCGKVFAWLSTVTKHEGKRPYKTYSDGLHNGLLLPPTETPPLSLPGLGCSLGPGDLQSLIS</sequence>
<accession>A0AAD3RIY4</accession>
<dbReference type="SMART" id="SM00355">
    <property type="entry name" value="ZnF_C2H2"/>
    <property type="match status" value="2"/>
</dbReference>
<dbReference type="SUPFAM" id="SSF57667">
    <property type="entry name" value="beta-beta-alpha zinc fingers"/>
    <property type="match status" value="1"/>
</dbReference>
<evidence type="ECO:0000256" key="7">
    <source>
        <dbReference type="SAM" id="MobiDB-lite"/>
    </source>
</evidence>
<evidence type="ECO:0000256" key="3">
    <source>
        <dbReference type="ARBA" id="ARBA00022771"/>
    </source>
</evidence>
<organism evidence="9 10">
    <name type="scientific">Lates japonicus</name>
    <name type="common">Japanese lates</name>
    <dbReference type="NCBI Taxonomy" id="270547"/>
    <lineage>
        <taxon>Eukaryota</taxon>
        <taxon>Metazoa</taxon>
        <taxon>Chordata</taxon>
        <taxon>Craniata</taxon>
        <taxon>Vertebrata</taxon>
        <taxon>Euteleostomi</taxon>
        <taxon>Actinopterygii</taxon>
        <taxon>Neopterygii</taxon>
        <taxon>Teleostei</taxon>
        <taxon>Neoteleostei</taxon>
        <taxon>Acanthomorphata</taxon>
        <taxon>Carangaria</taxon>
        <taxon>Carangaria incertae sedis</taxon>
        <taxon>Centropomidae</taxon>
        <taxon>Lates</taxon>
    </lineage>
</organism>
<dbReference type="GO" id="GO:0000978">
    <property type="term" value="F:RNA polymerase II cis-regulatory region sequence-specific DNA binding"/>
    <property type="evidence" value="ECO:0007669"/>
    <property type="project" value="TreeGrafter"/>
</dbReference>
<protein>
    <recommendedName>
        <fullName evidence="8">C2H2-type domain-containing protein</fullName>
    </recommendedName>
</protein>
<dbReference type="PANTHER" id="PTHR24388:SF94">
    <property type="entry name" value="ZINC FINGER AND BTB DOMAIN-CONTAINING 4"/>
    <property type="match status" value="1"/>
</dbReference>
<feature type="compositionally biased region" description="Acidic residues" evidence="7">
    <location>
        <begin position="64"/>
        <end position="75"/>
    </location>
</feature>